<proteinExistence type="predicted"/>
<keyword evidence="3" id="KW-1185">Reference proteome</keyword>
<keyword evidence="1" id="KW-0472">Membrane</keyword>
<dbReference type="EMBL" id="MDJD01000034">
    <property type="protein sequence ID" value="OEK08283.1"/>
    <property type="molecule type" value="Genomic_DNA"/>
</dbReference>
<feature type="transmembrane region" description="Helical" evidence="1">
    <location>
        <begin position="83"/>
        <end position="101"/>
    </location>
</feature>
<protein>
    <submittedName>
        <fullName evidence="2">Uncharacterized protein</fullName>
    </submittedName>
</protein>
<reference evidence="2 3" key="1">
    <citation type="submission" date="2016-05" db="EMBL/GenBank/DDBJ databases">
        <title>Draft Genome Sequence of Algibacter sp. Strain SK-16 Isolated from the Surface Water of Aburatsubo Inlet.</title>
        <authorList>
            <person name="Wong S.-K."/>
            <person name="Yoshizawa S."/>
            <person name="Nakajima Y."/>
            <person name="Ogura Y."/>
            <person name="Tetsuya H."/>
            <person name="Hamasaki K."/>
        </authorList>
    </citation>
    <scope>NUCLEOTIDE SEQUENCE [LARGE SCALE GENOMIC DNA]</scope>
    <source>
        <strain evidence="2 3">SK-16</strain>
    </source>
</reference>
<dbReference type="AlphaFoldDB" id="A0A1E5TA73"/>
<feature type="transmembrane region" description="Helical" evidence="1">
    <location>
        <begin position="54"/>
        <end position="71"/>
    </location>
</feature>
<dbReference type="STRING" id="1849968.A8C32_02160"/>
<keyword evidence="1" id="KW-1133">Transmembrane helix</keyword>
<evidence type="ECO:0000256" key="1">
    <source>
        <dbReference type="SAM" id="Phobius"/>
    </source>
</evidence>
<dbReference type="RefSeq" id="WP_069829792.1">
    <property type="nucleotide sequence ID" value="NZ_MDJD01000034.1"/>
</dbReference>
<dbReference type="Proteomes" id="UP000095713">
    <property type="component" value="Unassembled WGS sequence"/>
</dbReference>
<feature type="transmembrane region" description="Helical" evidence="1">
    <location>
        <begin position="12"/>
        <end position="34"/>
    </location>
</feature>
<evidence type="ECO:0000313" key="3">
    <source>
        <dbReference type="Proteomes" id="UP000095713"/>
    </source>
</evidence>
<sequence>MITKKQASAYISLPTFVTAITFAYLLVSIAFIPYLHKLSSIAIQKCLSYTSSQFLSLIDLLSIITMVNLFKTNQKEKKSIKKLWLTTLVTLLNYQAFNFILHSLTYNSTLQSRANKIIDNTRSYSLLTLHENS</sequence>
<accession>A0A1E5TA73</accession>
<gene>
    <name evidence="2" type="ORF">A8C32_02160</name>
</gene>
<comment type="caution">
    <text evidence="2">The sequence shown here is derived from an EMBL/GenBank/DDBJ whole genome shotgun (WGS) entry which is preliminary data.</text>
</comment>
<evidence type="ECO:0000313" key="2">
    <source>
        <dbReference type="EMBL" id="OEK08283.1"/>
    </source>
</evidence>
<name>A0A1E5TA73_9FLAO</name>
<keyword evidence="1" id="KW-0812">Transmembrane</keyword>
<organism evidence="2 3">
    <name type="scientific">Flavivirga aquatica</name>
    <dbReference type="NCBI Taxonomy" id="1849968"/>
    <lineage>
        <taxon>Bacteria</taxon>
        <taxon>Pseudomonadati</taxon>
        <taxon>Bacteroidota</taxon>
        <taxon>Flavobacteriia</taxon>
        <taxon>Flavobacteriales</taxon>
        <taxon>Flavobacteriaceae</taxon>
        <taxon>Flavivirga</taxon>
    </lineage>
</organism>